<dbReference type="AlphaFoldDB" id="A0A844Y8M9"/>
<comment type="caution">
    <text evidence="2">The sequence shown here is derived from an EMBL/GenBank/DDBJ whole genome shotgun (WGS) entry which is preliminary data.</text>
</comment>
<dbReference type="GO" id="GO:0043565">
    <property type="term" value="F:sequence-specific DNA binding"/>
    <property type="evidence" value="ECO:0007669"/>
    <property type="project" value="InterPro"/>
</dbReference>
<proteinExistence type="predicted"/>
<dbReference type="OrthoDB" id="7776290at2"/>
<accession>A0A844Y8M9</accession>
<evidence type="ECO:0000259" key="1">
    <source>
        <dbReference type="SMART" id="SM00760"/>
    </source>
</evidence>
<evidence type="ECO:0000313" key="3">
    <source>
        <dbReference type="Proteomes" id="UP000430272"/>
    </source>
</evidence>
<sequence>MNGDPDMRAHRDAVAKAFGVEPWLMASRSRKQPEAFVRQTGYWVLRTAFPAASFAALGRLFGGRDRTTIVHGVTLAERRRAIDADYRALTDQLAVRAGIDPVSQVLVDRLTPEPSPREPDEAELAAKQAMREARQIAREENAFPHPRVHTLGLQLKGEAGCPRLDEAEVMRRRSEVLANRRAREIALLEQEQAKYRLPRRGLALSEMAL</sequence>
<dbReference type="SUPFAM" id="SSF48295">
    <property type="entry name" value="TrpR-like"/>
    <property type="match status" value="1"/>
</dbReference>
<dbReference type="EMBL" id="WTYD01000001">
    <property type="protein sequence ID" value="MXO53633.1"/>
    <property type="molecule type" value="Genomic_DNA"/>
</dbReference>
<dbReference type="Gene3D" id="1.10.1750.10">
    <property type="match status" value="1"/>
</dbReference>
<feature type="domain" description="Chromosomal replication initiator DnaA C-terminal" evidence="1">
    <location>
        <begin position="6"/>
        <end position="76"/>
    </location>
</feature>
<dbReference type="Proteomes" id="UP000430272">
    <property type="component" value="Unassembled WGS sequence"/>
</dbReference>
<dbReference type="InterPro" id="IPR010921">
    <property type="entry name" value="Trp_repressor/repl_initiator"/>
</dbReference>
<dbReference type="RefSeq" id="WP_160660464.1">
    <property type="nucleotide sequence ID" value="NZ_BAABDV010000001.1"/>
</dbReference>
<name>A0A844Y8M9_9SPHN</name>
<evidence type="ECO:0000313" key="2">
    <source>
        <dbReference type="EMBL" id="MXO53633.1"/>
    </source>
</evidence>
<protein>
    <recommendedName>
        <fullName evidence="1">Chromosomal replication initiator DnaA C-terminal domain-containing protein</fullName>
    </recommendedName>
</protein>
<dbReference type="GO" id="GO:0005524">
    <property type="term" value="F:ATP binding"/>
    <property type="evidence" value="ECO:0007669"/>
    <property type="project" value="InterPro"/>
</dbReference>
<dbReference type="Pfam" id="PF08299">
    <property type="entry name" value="Bac_DnaA_C"/>
    <property type="match status" value="1"/>
</dbReference>
<keyword evidence="3" id="KW-1185">Reference proteome</keyword>
<dbReference type="GO" id="GO:0006275">
    <property type="term" value="P:regulation of DNA replication"/>
    <property type="evidence" value="ECO:0007669"/>
    <property type="project" value="InterPro"/>
</dbReference>
<dbReference type="GO" id="GO:0006270">
    <property type="term" value="P:DNA replication initiation"/>
    <property type="evidence" value="ECO:0007669"/>
    <property type="project" value="InterPro"/>
</dbReference>
<reference evidence="2 3" key="1">
    <citation type="submission" date="2019-12" db="EMBL/GenBank/DDBJ databases">
        <title>Genomic-based taxomic classification of the family Erythrobacteraceae.</title>
        <authorList>
            <person name="Xu L."/>
        </authorList>
    </citation>
    <scope>NUCLEOTIDE SEQUENCE [LARGE SCALE GENOMIC DNA]</scope>
    <source>
        <strain evidence="2 3">JCM 17468</strain>
    </source>
</reference>
<dbReference type="SMART" id="SM00760">
    <property type="entry name" value="Bac_DnaA_C"/>
    <property type="match status" value="1"/>
</dbReference>
<organism evidence="2 3">
    <name type="scientific">Qipengyuania pelagi</name>
    <dbReference type="NCBI Taxonomy" id="994320"/>
    <lineage>
        <taxon>Bacteria</taxon>
        <taxon>Pseudomonadati</taxon>
        <taxon>Pseudomonadota</taxon>
        <taxon>Alphaproteobacteria</taxon>
        <taxon>Sphingomonadales</taxon>
        <taxon>Erythrobacteraceae</taxon>
        <taxon>Qipengyuania</taxon>
    </lineage>
</organism>
<dbReference type="CDD" id="cd06571">
    <property type="entry name" value="Bac_DnaA_C"/>
    <property type="match status" value="1"/>
</dbReference>
<dbReference type="InterPro" id="IPR013159">
    <property type="entry name" value="DnaA_C"/>
</dbReference>
<gene>
    <name evidence="2" type="ORF">GRI47_06365</name>
</gene>